<dbReference type="RefSeq" id="WP_093192941.1">
    <property type="nucleotide sequence ID" value="NZ_FNEV01000003.1"/>
</dbReference>
<organism evidence="3 4">
    <name type="scientific">Salimicrobium halophilum</name>
    <dbReference type="NCBI Taxonomy" id="86666"/>
    <lineage>
        <taxon>Bacteria</taxon>
        <taxon>Bacillati</taxon>
        <taxon>Bacillota</taxon>
        <taxon>Bacilli</taxon>
        <taxon>Bacillales</taxon>
        <taxon>Bacillaceae</taxon>
        <taxon>Salimicrobium</taxon>
    </lineage>
</organism>
<dbReference type="Gene3D" id="3.40.50.2020">
    <property type="match status" value="1"/>
</dbReference>
<dbReference type="Pfam" id="PF00156">
    <property type="entry name" value="Pribosyltran"/>
    <property type="match status" value="1"/>
</dbReference>
<evidence type="ECO:0000259" key="2">
    <source>
        <dbReference type="Pfam" id="PF00156"/>
    </source>
</evidence>
<feature type="domain" description="Phosphoribosyltransferase" evidence="2">
    <location>
        <begin position="172"/>
        <end position="208"/>
    </location>
</feature>
<dbReference type="PANTHER" id="PTHR47505:SF1">
    <property type="entry name" value="DNA UTILIZATION PROTEIN YHGH"/>
    <property type="match status" value="1"/>
</dbReference>
<dbReference type="PANTHER" id="PTHR47505">
    <property type="entry name" value="DNA UTILIZATION PROTEIN YHGH"/>
    <property type="match status" value="1"/>
</dbReference>
<dbReference type="SUPFAM" id="SSF53271">
    <property type="entry name" value="PRTase-like"/>
    <property type="match status" value="1"/>
</dbReference>
<dbReference type="InterPro" id="IPR000836">
    <property type="entry name" value="PRTase_dom"/>
</dbReference>
<keyword evidence="4" id="KW-1185">Reference proteome</keyword>
<protein>
    <submittedName>
        <fullName evidence="3">Competence protein ComFC</fullName>
    </submittedName>
</protein>
<gene>
    <name evidence="3" type="ORF">SAMN04490247_1179</name>
</gene>
<dbReference type="AlphaFoldDB" id="A0A1G8S110"/>
<dbReference type="CDD" id="cd06223">
    <property type="entry name" value="PRTases_typeI"/>
    <property type="match status" value="1"/>
</dbReference>
<dbReference type="InterPro" id="IPR051910">
    <property type="entry name" value="ComF/GntX_DNA_util-trans"/>
</dbReference>
<evidence type="ECO:0000313" key="4">
    <source>
        <dbReference type="Proteomes" id="UP000199225"/>
    </source>
</evidence>
<proteinExistence type="inferred from homology"/>
<name>A0A1G8S110_9BACI</name>
<dbReference type="OrthoDB" id="9779910at2"/>
<dbReference type="Proteomes" id="UP000199225">
    <property type="component" value="Unassembled WGS sequence"/>
</dbReference>
<evidence type="ECO:0000313" key="3">
    <source>
        <dbReference type="EMBL" id="SDJ22485.1"/>
    </source>
</evidence>
<accession>A0A1G8S110</accession>
<dbReference type="EMBL" id="FNEV01000003">
    <property type="protein sequence ID" value="SDJ22485.1"/>
    <property type="molecule type" value="Genomic_DNA"/>
</dbReference>
<dbReference type="STRING" id="86666.SAMN04490247_1179"/>
<evidence type="ECO:0000256" key="1">
    <source>
        <dbReference type="ARBA" id="ARBA00008007"/>
    </source>
</evidence>
<reference evidence="4" key="1">
    <citation type="submission" date="2016-10" db="EMBL/GenBank/DDBJ databases">
        <authorList>
            <person name="Varghese N."/>
            <person name="Submissions S."/>
        </authorList>
    </citation>
    <scope>NUCLEOTIDE SEQUENCE [LARGE SCALE GENOMIC DNA]</scope>
    <source>
        <strain evidence="4">DSM 4771</strain>
    </source>
</reference>
<comment type="similarity">
    <text evidence="1">Belongs to the ComF/GntX family.</text>
</comment>
<dbReference type="InterPro" id="IPR029057">
    <property type="entry name" value="PRTase-like"/>
</dbReference>
<sequence length="210" mass="24323">MRCLYCFDIIQPKTDWTNVLMAERDSHLCVDCQQGFRKIEQGCPKCCNPRYTTTCPDCRKDSSLESNISFLHYNDFAKDWVARWKYRGDYELIKSMHAYLPFFIKGKAVPVPLSEERLEERGFNQAEAILHILGKKPHNLLGRTHAEKQSKKTKREREQEPNPFYVKRPVKGNVLLIDDIYTTGTTMKKAAQILKENGATSVKGLTLFRS</sequence>